<proteinExistence type="predicted"/>
<feature type="compositionally biased region" description="Basic and acidic residues" evidence="1">
    <location>
        <begin position="223"/>
        <end position="244"/>
    </location>
</feature>
<dbReference type="RefSeq" id="WP_109763280.1">
    <property type="nucleotide sequence ID" value="NZ_QGGU01000005.1"/>
</dbReference>
<feature type="compositionally biased region" description="Polar residues" evidence="1">
    <location>
        <begin position="245"/>
        <end position="255"/>
    </location>
</feature>
<evidence type="ECO:0000256" key="1">
    <source>
        <dbReference type="SAM" id="MobiDB-lite"/>
    </source>
</evidence>
<comment type="caution">
    <text evidence="2">The sequence shown here is derived from an EMBL/GenBank/DDBJ whole genome shotgun (WGS) entry which is preliminary data.</text>
</comment>
<protein>
    <submittedName>
        <fullName evidence="2">Uncharacterized protein</fullName>
    </submittedName>
</protein>
<reference evidence="2 3" key="1">
    <citation type="submission" date="2018-05" db="EMBL/GenBank/DDBJ databases">
        <title>Genomic Encyclopedia of Type Strains, Phase IV (KMG-IV): sequencing the most valuable type-strain genomes for metagenomic binning, comparative biology and taxonomic classification.</title>
        <authorList>
            <person name="Goeker M."/>
        </authorList>
    </citation>
    <scope>NUCLEOTIDE SEQUENCE [LARGE SCALE GENOMIC DNA]</scope>
    <source>
        <strain evidence="2 3">DSM 25350</strain>
    </source>
</reference>
<name>A0A316FTK1_9GAMM</name>
<dbReference type="EMBL" id="QGGU01000005">
    <property type="protein sequence ID" value="PWK51899.1"/>
    <property type="molecule type" value="Genomic_DNA"/>
</dbReference>
<evidence type="ECO:0000313" key="2">
    <source>
        <dbReference type="EMBL" id="PWK51899.1"/>
    </source>
</evidence>
<sequence length="255" mass="28923">MKYSFLFLILLMSFSIDGKVFKGSLTLNDNIKADVAVAYFEHEDYNKVPIKVDQLRRIFLQALYVSQPGADVTLANSDRTRHNIFINDLELGLKLNTGIMRRNQSKQFPIDWKAGYIVRLGCFLHSTMISYLANIPSNYYDAMVFDNNHPITPFIVEPVDYAFDIQVPDDFKARVLSLILPYKNVDPIVLDKQVPATYNLESEGRVIGKLSILGIADDPVKDERPEILKNKQLDDNSKAKENSGTDKSVNKSQQG</sequence>
<dbReference type="OrthoDB" id="9949182at2"/>
<feature type="region of interest" description="Disordered" evidence="1">
    <location>
        <begin position="223"/>
        <end position="255"/>
    </location>
</feature>
<dbReference type="Proteomes" id="UP000245790">
    <property type="component" value="Unassembled WGS sequence"/>
</dbReference>
<gene>
    <name evidence="2" type="ORF">C8D97_105215</name>
</gene>
<dbReference type="AlphaFoldDB" id="A0A316FTK1"/>
<evidence type="ECO:0000313" key="3">
    <source>
        <dbReference type="Proteomes" id="UP000245790"/>
    </source>
</evidence>
<keyword evidence="3" id="KW-1185">Reference proteome</keyword>
<organism evidence="2 3">
    <name type="scientific">Pleionea mediterranea</name>
    <dbReference type="NCBI Taxonomy" id="523701"/>
    <lineage>
        <taxon>Bacteria</taxon>
        <taxon>Pseudomonadati</taxon>
        <taxon>Pseudomonadota</taxon>
        <taxon>Gammaproteobacteria</taxon>
        <taxon>Oceanospirillales</taxon>
        <taxon>Pleioneaceae</taxon>
        <taxon>Pleionea</taxon>
    </lineage>
</organism>
<accession>A0A316FTK1</accession>